<dbReference type="EMBL" id="FPKU01000002">
    <property type="protein sequence ID" value="SFZ85482.1"/>
    <property type="molecule type" value="Genomic_DNA"/>
</dbReference>
<proteinExistence type="predicted"/>
<protein>
    <submittedName>
        <fullName evidence="1">Uncharacterized protein</fullName>
    </submittedName>
</protein>
<reference evidence="1 2" key="1">
    <citation type="submission" date="2016-11" db="EMBL/GenBank/DDBJ databases">
        <authorList>
            <person name="Jaros S."/>
            <person name="Januszkiewicz K."/>
            <person name="Wedrychowicz H."/>
        </authorList>
    </citation>
    <scope>NUCLEOTIDE SEQUENCE [LARGE SCALE GENOMIC DNA]</scope>
    <source>
        <strain evidence="1 2">ATCC 23634</strain>
    </source>
</reference>
<dbReference type="STRING" id="665118.SAMN02983003_2647"/>
<keyword evidence="2" id="KW-1185">Reference proteome</keyword>
<sequence length="154" mass="17536">MPEPLEPPPLRYQEEGNVHLDFHGAVNTTIDFIVGRYGIDVLHDIFRKMGTDVYADLRRHVLAGDRDEMVRHWRHFFTRENADYDIDVGPDEIVLTVRRCPAWHHVHKIAGAVSPHFCDQTSVVNEAIAEGSPFAITTEITGPGACRQIIRRRA</sequence>
<dbReference type="Proteomes" id="UP000183447">
    <property type="component" value="Unassembled WGS sequence"/>
</dbReference>
<gene>
    <name evidence="1" type="ORF">SAMN02983003_2647</name>
</gene>
<dbReference type="AlphaFoldDB" id="A0A1K2HZC8"/>
<evidence type="ECO:0000313" key="2">
    <source>
        <dbReference type="Proteomes" id="UP000183447"/>
    </source>
</evidence>
<dbReference type="OrthoDB" id="7946534at2"/>
<dbReference type="RefSeq" id="WP_072343781.1">
    <property type="nucleotide sequence ID" value="NZ_FPKU01000002.1"/>
</dbReference>
<accession>A0A1K2HZC8</accession>
<organism evidence="1 2">
    <name type="scientific">Devosia enhydra</name>
    <dbReference type="NCBI Taxonomy" id="665118"/>
    <lineage>
        <taxon>Bacteria</taxon>
        <taxon>Pseudomonadati</taxon>
        <taxon>Pseudomonadota</taxon>
        <taxon>Alphaproteobacteria</taxon>
        <taxon>Hyphomicrobiales</taxon>
        <taxon>Devosiaceae</taxon>
        <taxon>Devosia</taxon>
    </lineage>
</organism>
<name>A0A1K2HZC8_9HYPH</name>
<evidence type="ECO:0000313" key="1">
    <source>
        <dbReference type="EMBL" id="SFZ85482.1"/>
    </source>
</evidence>